<name>A0AAN8F4X2_TRICO</name>
<dbReference type="PROSITE" id="PS50181">
    <property type="entry name" value="FBOX"/>
    <property type="match status" value="1"/>
</dbReference>
<dbReference type="SUPFAM" id="SSF81383">
    <property type="entry name" value="F-box domain"/>
    <property type="match status" value="1"/>
</dbReference>
<accession>A0AAN8F4X2</accession>
<dbReference type="InterPro" id="IPR036047">
    <property type="entry name" value="F-box-like_dom_sf"/>
</dbReference>
<evidence type="ECO:0000259" key="1">
    <source>
        <dbReference type="PROSITE" id="PS50181"/>
    </source>
</evidence>
<dbReference type="AlphaFoldDB" id="A0AAN8F4X2"/>
<comment type="caution">
    <text evidence="2">The sequence shown here is derived from an EMBL/GenBank/DDBJ whole genome shotgun (WGS) entry which is preliminary data.</text>
</comment>
<protein>
    <submittedName>
        <fullName evidence="2">F-box domain-containing protein</fullName>
    </submittedName>
</protein>
<dbReference type="Proteomes" id="UP001331761">
    <property type="component" value="Unassembled WGS sequence"/>
</dbReference>
<reference evidence="2 3" key="1">
    <citation type="submission" date="2019-10" db="EMBL/GenBank/DDBJ databases">
        <title>Assembly and Annotation for the nematode Trichostrongylus colubriformis.</title>
        <authorList>
            <person name="Martin J."/>
        </authorList>
    </citation>
    <scope>NUCLEOTIDE SEQUENCE [LARGE SCALE GENOMIC DNA]</scope>
    <source>
        <strain evidence="2">G859</strain>
        <tissue evidence="2">Whole worm</tissue>
    </source>
</reference>
<evidence type="ECO:0000313" key="2">
    <source>
        <dbReference type="EMBL" id="KAK5972352.1"/>
    </source>
</evidence>
<keyword evidence="3" id="KW-1185">Reference proteome</keyword>
<evidence type="ECO:0000313" key="3">
    <source>
        <dbReference type="Proteomes" id="UP001331761"/>
    </source>
</evidence>
<dbReference type="SMART" id="SM00256">
    <property type="entry name" value="FBOX"/>
    <property type="match status" value="1"/>
</dbReference>
<proteinExistence type="predicted"/>
<dbReference type="Gene3D" id="3.80.10.10">
    <property type="entry name" value="Ribonuclease Inhibitor"/>
    <property type="match status" value="1"/>
</dbReference>
<gene>
    <name evidence="2" type="ORF">GCK32_008615</name>
</gene>
<dbReference type="EMBL" id="WIXE01016757">
    <property type="protein sequence ID" value="KAK5972352.1"/>
    <property type="molecule type" value="Genomic_DNA"/>
</dbReference>
<dbReference type="InterPro" id="IPR001810">
    <property type="entry name" value="F-box_dom"/>
</dbReference>
<sequence>MTYCTAGRVMSTSAPTEAVQVKARSSQHFHRRSALSEIAFIPDSVLTPESSQQQDEHYDCGTTFTSTKERKRFRDDKDAMDIDDGISRIRMKPDILTFYRTPGAFKFCRRVSSGPPIDHFHTSNRGSPLPDNILIEILSFLNKRDLCNAMATCRLLYGAGSRCRTWEYMDLFNRTVFNHSLVCFLNRRLKVMRMADTNGHTSQFCTHRASATLRYRMLN</sequence>
<dbReference type="Pfam" id="PF12937">
    <property type="entry name" value="F-box-like"/>
    <property type="match status" value="1"/>
</dbReference>
<feature type="domain" description="F-box" evidence="1">
    <location>
        <begin position="123"/>
        <end position="169"/>
    </location>
</feature>
<dbReference type="InterPro" id="IPR032675">
    <property type="entry name" value="LRR_dom_sf"/>
</dbReference>
<organism evidence="2 3">
    <name type="scientific">Trichostrongylus colubriformis</name>
    <name type="common">Black scour worm</name>
    <dbReference type="NCBI Taxonomy" id="6319"/>
    <lineage>
        <taxon>Eukaryota</taxon>
        <taxon>Metazoa</taxon>
        <taxon>Ecdysozoa</taxon>
        <taxon>Nematoda</taxon>
        <taxon>Chromadorea</taxon>
        <taxon>Rhabditida</taxon>
        <taxon>Rhabditina</taxon>
        <taxon>Rhabditomorpha</taxon>
        <taxon>Strongyloidea</taxon>
        <taxon>Trichostrongylidae</taxon>
        <taxon>Trichostrongylus</taxon>
    </lineage>
</organism>